<evidence type="ECO:0000256" key="9">
    <source>
        <dbReference type="SAM" id="Coils"/>
    </source>
</evidence>
<name>A0A8J4DKJ6_9ACTN</name>
<feature type="transmembrane region" description="Helical" evidence="10">
    <location>
        <begin position="35"/>
        <end position="53"/>
    </location>
</feature>
<keyword evidence="10" id="KW-1133">Transmembrane helix</keyword>
<accession>A0A8J4DKJ6</accession>
<feature type="transmembrane region" description="Helical" evidence="10">
    <location>
        <begin position="156"/>
        <end position="173"/>
    </location>
</feature>
<dbReference type="GO" id="GO:0046983">
    <property type="term" value="F:protein dimerization activity"/>
    <property type="evidence" value="ECO:0007669"/>
    <property type="project" value="InterPro"/>
</dbReference>
<keyword evidence="14" id="KW-1185">Reference proteome</keyword>
<keyword evidence="7" id="KW-0067">ATP-binding</keyword>
<evidence type="ECO:0000256" key="8">
    <source>
        <dbReference type="ARBA" id="ARBA00023012"/>
    </source>
</evidence>
<keyword evidence="10" id="KW-0472">Membrane</keyword>
<evidence type="ECO:0000256" key="10">
    <source>
        <dbReference type="SAM" id="Phobius"/>
    </source>
</evidence>
<dbReference type="EC" id="2.7.13.3" evidence="2"/>
<comment type="caution">
    <text evidence="13">The sequence shown here is derived from an EMBL/GenBank/DDBJ whole genome shotgun (WGS) entry which is preliminary data.</text>
</comment>
<evidence type="ECO:0000256" key="2">
    <source>
        <dbReference type="ARBA" id="ARBA00012438"/>
    </source>
</evidence>
<dbReference type="PANTHER" id="PTHR24421:SF10">
    <property type="entry name" value="NITRATE_NITRITE SENSOR PROTEIN NARQ"/>
    <property type="match status" value="1"/>
</dbReference>
<dbReference type="InterPro" id="IPR036890">
    <property type="entry name" value="HATPase_C_sf"/>
</dbReference>
<dbReference type="InterPro" id="IPR003594">
    <property type="entry name" value="HATPase_dom"/>
</dbReference>
<dbReference type="InterPro" id="IPR011712">
    <property type="entry name" value="Sig_transdc_His_kin_sub3_dim/P"/>
</dbReference>
<keyword evidence="5" id="KW-0547">Nucleotide-binding</keyword>
<evidence type="ECO:0000256" key="1">
    <source>
        <dbReference type="ARBA" id="ARBA00000085"/>
    </source>
</evidence>
<keyword evidence="4" id="KW-0808">Transferase</keyword>
<dbReference type="RefSeq" id="WP_203939604.1">
    <property type="nucleotide sequence ID" value="NZ_BAAAGJ010000005.1"/>
</dbReference>
<evidence type="ECO:0000256" key="6">
    <source>
        <dbReference type="ARBA" id="ARBA00022777"/>
    </source>
</evidence>
<evidence type="ECO:0000313" key="13">
    <source>
        <dbReference type="EMBL" id="GIJ04363.1"/>
    </source>
</evidence>
<keyword evidence="10" id="KW-0812">Transmembrane</keyword>
<gene>
    <name evidence="13" type="ORF">Sya03_37150</name>
</gene>
<keyword evidence="3" id="KW-0597">Phosphoprotein</keyword>
<evidence type="ECO:0000259" key="11">
    <source>
        <dbReference type="Pfam" id="PF02518"/>
    </source>
</evidence>
<feature type="domain" description="Histidine kinase/HSP90-like ATPase" evidence="11">
    <location>
        <begin position="312"/>
        <end position="398"/>
    </location>
</feature>
<dbReference type="InterPro" id="IPR050482">
    <property type="entry name" value="Sensor_HK_TwoCompSys"/>
</dbReference>
<evidence type="ECO:0000259" key="12">
    <source>
        <dbReference type="Pfam" id="PF07730"/>
    </source>
</evidence>
<organism evidence="13 14">
    <name type="scientific">Spirilliplanes yamanashiensis</name>
    <dbReference type="NCBI Taxonomy" id="42233"/>
    <lineage>
        <taxon>Bacteria</taxon>
        <taxon>Bacillati</taxon>
        <taxon>Actinomycetota</taxon>
        <taxon>Actinomycetes</taxon>
        <taxon>Micromonosporales</taxon>
        <taxon>Micromonosporaceae</taxon>
        <taxon>Spirilliplanes</taxon>
    </lineage>
</organism>
<evidence type="ECO:0000313" key="14">
    <source>
        <dbReference type="Proteomes" id="UP000652013"/>
    </source>
</evidence>
<dbReference type="Gene3D" id="1.20.5.1930">
    <property type="match status" value="1"/>
</dbReference>
<dbReference type="GO" id="GO:0000155">
    <property type="term" value="F:phosphorelay sensor kinase activity"/>
    <property type="evidence" value="ECO:0007669"/>
    <property type="project" value="InterPro"/>
</dbReference>
<protein>
    <recommendedName>
        <fullName evidence="2">histidine kinase</fullName>
        <ecNumber evidence="2">2.7.13.3</ecNumber>
    </recommendedName>
</protein>
<dbReference type="EMBL" id="BOOY01000027">
    <property type="protein sequence ID" value="GIJ04363.1"/>
    <property type="molecule type" value="Genomic_DNA"/>
</dbReference>
<feature type="transmembrane region" description="Helical" evidence="10">
    <location>
        <begin position="59"/>
        <end position="79"/>
    </location>
</feature>
<keyword evidence="9" id="KW-0175">Coiled coil</keyword>
<dbReference type="Proteomes" id="UP000652013">
    <property type="component" value="Unassembled WGS sequence"/>
</dbReference>
<keyword evidence="6" id="KW-0418">Kinase</keyword>
<evidence type="ECO:0000256" key="5">
    <source>
        <dbReference type="ARBA" id="ARBA00022741"/>
    </source>
</evidence>
<feature type="domain" description="Signal transduction histidine kinase subgroup 3 dimerisation and phosphoacceptor" evidence="12">
    <location>
        <begin position="202"/>
        <end position="267"/>
    </location>
</feature>
<feature type="coiled-coil region" evidence="9">
    <location>
        <begin position="182"/>
        <end position="209"/>
    </location>
</feature>
<evidence type="ECO:0000256" key="3">
    <source>
        <dbReference type="ARBA" id="ARBA00022553"/>
    </source>
</evidence>
<evidence type="ECO:0000256" key="7">
    <source>
        <dbReference type="ARBA" id="ARBA00022840"/>
    </source>
</evidence>
<dbReference type="PANTHER" id="PTHR24421">
    <property type="entry name" value="NITRATE/NITRITE SENSOR PROTEIN NARX-RELATED"/>
    <property type="match status" value="1"/>
</dbReference>
<dbReference type="GO" id="GO:0005524">
    <property type="term" value="F:ATP binding"/>
    <property type="evidence" value="ECO:0007669"/>
    <property type="project" value="UniProtKB-KW"/>
</dbReference>
<dbReference type="Pfam" id="PF07730">
    <property type="entry name" value="HisKA_3"/>
    <property type="match status" value="1"/>
</dbReference>
<dbReference type="Gene3D" id="3.30.565.10">
    <property type="entry name" value="Histidine kinase-like ATPase, C-terminal domain"/>
    <property type="match status" value="1"/>
</dbReference>
<dbReference type="AlphaFoldDB" id="A0A8J4DKJ6"/>
<comment type="catalytic activity">
    <reaction evidence="1">
        <text>ATP + protein L-histidine = ADP + protein N-phospho-L-histidine.</text>
        <dbReference type="EC" id="2.7.13.3"/>
    </reaction>
</comment>
<dbReference type="GO" id="GO:0016020">
    <property type="term" value="C:membrane"/>
    <property type="evidence" value="ECO:0007669"/>
    <property type="project" value="InterPro"/>
</dbReference>
<evidence type="ECO:0000256" key="4">
    <source>
        <dbReference type="ARBA" id="ARBA00022679"/>
    </source>
</evidence>
<feature type="transmembrane region" description="Helical" evidence="10">
    <location>
        <begin position="110"/>
        <end position="128"/>
    </location>
</feature>
<keyword evidence="8" id="KW-0902">Two-component regulatory system</keyword>
<reference evidence="13" key="1">
    <citation type="submission" date="2021-01" db="EMBL/GenBank/DDBJ databases">
        <title>Whole genome shotgun sequence of Spirilliplanes yamanashiensis NBRC 15828.</title>
        <authorList>
            <person name="Komaki H."/>
            <person name="Tamura T."/>
        </authorList>
    </citation>
    <scope>NUCLEOTIDE SEQUENCE</scope>
    <source>
        <strain evidence="13">NBRC 15828</strain>
    </source>
</reference>
<dbReference type="SUPFAM" id="SSF55874">
    <property type="entry name" value="ATPase domain of HSP90 chaperone/DNA topoisomerase II/histidine kinase"/>
    <property type="match status" value="1"/>
</dbReference>
<proteinExistence type="predicted"/>
<dbReference type="Pfam" id="PF02518">
    <property type="entry name" value="HATPase_c"/>
    <property type="match status" value="1"/>
</dbReference>
<feature type="transmembrane region" description="Helical" evidence="10">
    <location>
        <begin position="86"/>
        <end position="104"/>
    </location>
</feature>
<sequence>MSVTELLLRVLAGLRGTVAGADPPPASRGRLARSTLTAGACVVLGVGMAMVAYNDLADANLIGWLRLLLAAGIGAPITLLPRLPLVAWRIALPVALASVLIGVAPAGAPLPWHAAQLVFFPVVLFLVALRHPGPVVFWVWAATTTLGVLWTEPENVAGLVIVLTLIAVVGDQARRRGEAQRRLVAEREVSELEQARRAVLEERARIARELHDVVAHHMSLIAVRAETAPFRVTGGPEAQAAEFASIAGAAREALGEMRRLLGVLRSESGGPDLAPQPGLADLPAMVAAARRAGLTVELVCPATEVPEAVGLSAYRIVQEGLSNATRHAAGAAVRIDVVADDAALAVTIRNDRPDRPAAPGADGAGLAGMRERAAVHGGEVTAGPTPDGGYEVRARLPLGVPA</sequence>
<dbReference type="CDD" id="cd16917">
    <property type="entry name" value="HATPase_UhpB-NarQ-NarX-like"/>
    <property type="match status" value="1"/>
</dbReference>